<feature type="chain" id="PRO_5045121382" description="Trypsin-like peptidase" evidence="3">
    <location>
        <begin position="21"/>
        <end position="517"/>
    </location>
</feature>
<dbReference type="Proteomes" id="UP000619041">
    <property type="component" value="Unassembled WGS sequence"/>
</dbReference>
<dbReference type="InterPro" id="IPR009003">
    <property type="entry name" value="Peptidase_S1_PA"/>
</dbReference>
<keyword evidence="2" id="KW-0812">Transmembrane</keyword>
<keyword evidence="2" id="KW-0472">Membrane</keyword>
<dbReference type="Gene3D" id="2.40.10.10">
    <property type="entry name" value="Trypsin-like serine proteases"/>
    <property type="match status" value="2"/>
</dbReference>
<feature type="transmembrane region" description="Helical" evidence="2">
    <location>
        <begin position="299"/>
        <end position="319"/>
    </location>
</feature>
<evidence type="ECO:0000313" key="5">
    <source>
        <dbReference type="Proteomes" id="UP000619041"/>
    </source>
</evidence>
<dbReference type="InterPro" id="IPR043504">
    <property type="entry name" value="Peptidase_S1_PA_chymotrypsin"/>
</dbReference>
<evidence type="ECO:0000313" key="4">
    <source>
        <dbReference type="EMBL" id="GGD95567.1"/>
    </source>
</evidence>
<evidence type="ECO:0008006" key="6">
    <source>
        <dbReference type="Google" id="ProtNLM"/>
    </source>
</evidence>
<name>A0ABQ1S5U1_9SPHN</name>
<comment type="caution">
    <text evidence="4">The sequence shown here is derived from an EMBL/GenBank/DDBJ whole genome shotgun (WGS) entry which is preliminary data.</text>
</comment>
<protein>
    <recommendedName>
        <fullName evidence="6">Trypsin-like peptidase</fullName>
    </recommendedName>
</protein>
<sequence length="517" mass="54268">MKRLFPALAALLLMAIPAGAQSEPADISAAARGVVRVVIMASDGEAVTPISHGTGFAVTPNRIVTNAHVVRAALQDDTLRIAIVPPDGDSADYARVLAVSEAKDLAIIETTGKLRLPPLTISGVPAGDGAEVSAVGYPMNVDRAQGLDLPDLFRPQPPVKSRGFISGARPSRDVDTLLHTAPIARGNSGGPLLDSCGRVLGVNSFGTSSDDAADAEFSFAVSDKELLPFLKGAGITPAVNALPCQSMAQLDEAERERLANEQAAARARLAERAESDRARRERAMMEAELSVLDDRENGMAIAGLLLLLSLGAGFAAWNLRTREDGGKASRIAGVVAAAALIGALAVWFTRPGIDAIDRRAADALADDGGSGELTPTSATESGAAELTCTIVPSRSRIVSQPPKDLDFAWNSNGCVNGRTQYGFADGKWSRLFVPNSEDAVSVNSFDPATRTFRTDKFALGQSAMARARQARSRYHAPECGSQDAASRLGEMQSGVVALLPTQANERLVYSCRPSDQG</sequence>
<dbReference type="PANTHER" id="PTHR43019">
    <property type="entry name" value="SERINE ENDOPROTEASE DEGS"/>
    <property type="match status" value="1"/>
</dbReference>
<evidence type="ECO:0000256" key="3">
    <source>
        <dbReference type="SAM" id="SignalP"/>
    </source>
</evidence>
<feature type="signal peptide" evidence="3">
    <location>
        <begin position="1"/>
        <end position="20"/>
    </location>
</feature>
<proteinExistence type="predicted"/>
<keyword evidence="5" id="KW-1185">Reference proteome</keyword>
<dbReference type="EMBL" id="BMKL01000001">
    <property type="protein sequence ID" value="GGD95567.1"/>
    <property type="molecule type" value="Genomic_DNA"/>
</dbReference>
<keyword evidence="2" id="KW-1133">Transmembrane helix</keyword>
<dbReference type="InterPro" id="IPR001940">
    <property type="entry name" value="Peptidase_S1C"/>
</dbReference>
<keyword evidence="1" id="KW-0175">Coiled coil</keyword>
<dbReference type="PRINTS" id="PR00834">
    <property type="entry name" value="PROTEASES2C"/>
</dbReference>
<keyword evidence="3" id="KW-0732">Signal</keyword>
<evidence type="ECO:0000256" key="1">
    <source>
        <dbReference type="SAM" id="Coils"/>
    </source>
</evidence>
<dbReference type="SUPFAM" id="SSF50494">
    <property type="entry name" value="Trypsin-like serine proteases"/>
    <property type="match status" value="1"/>
</dbReference>
<reference evidence="5" key="1">
    <citation type="journal article" date="2019" name="Int. J. Syst. Evol. Microbiol.">
        <title>The Global Catalogue of Microorganisms (GCM) 10K type strain sequencing project: providing services to taxonomists for standard genome sequencing and annotation.</title>
        <authorList>
            <consortium name="The Broad Institute Genomics Platform"/>
            <consortium name="The Broad Institute Genome Sequencing Center for Infectious Disease"/>
            <person name="Wu L."/>
            <person name="Ma J."/>
        </authorList>
    </citation>
    <scope>NUCLEOTIDE SEQUENCE [LARGE SCALE GENOMIC DNA]</scope>
    <source>
        <strain evidence="5">CGMCC 1.15959</strain>
    </source>
</reference>
<feature type="transmembrane region" description="Helical" evidence="2">
    <location>
        <begin position="331"/>
        <end position="349"/>
    </location>
</feature>
<dbReference type="PANTHER" id="PTHR43019:SF23">
    <property type="entry name" value="PROTEASE DO-LIKE 5, CHLOROPLASTIC"/>
    <property type="match status" value="1"/>
</dbReference>
<organism evidence="4 5">
    <name type="scientific">Tsuneonella deserti</name>
    <dbReference type="NCBI Taxonomy" id="2035528"/>
    <lineage>
        <taxon>Bacteria</taxon>
        <taxon>Pseudomonadati</taxon>
        <taxon>Pseudomonadota</taxon>
        <taxon>Alphaproteobacteria</taxon>
        <taxon>Sphingomonadales</taxon>
        <taxon>Erythrobacteraceae</taxon>
        <taxon>Tsuneonella</taxon>
    </lineage>
</organism>
<accession>A0ABQ1S5U1</accession>
<dbReference type="RefSeq" id="WP_188644510.1">
    <property type="nucleotide sequence ID" value="NZ_BMKL01000001.1"/>
</dbReference>
<evidence type="ECO:0000256" key="2">
    <source>
        <dbReference type="SAM" id="Phobius"/>
    </source>
</evidence>
<gene>
    <name evidence="4" type="ORF">GCM10011515_14290</name>
</gene>
<feature type="coiled-coil region" evidence="1">
    <location>
        <begin position="250"/>
        <end position="295"/>
    </location>
</feature>
<dbReference type="Pfam" id="PF13365">
    <property type="entry name" value="Trypsin_2"/>
    <property type="match status" value="1"/>
</dbReference>